<keyword evidence="4" id="KW-0443">Lipid metabolism</keyword>
<protein>
    <recommendedName>
        <fullName evidence="6">LRAT domain-containing protein</fullName>
    </recommendedName>
</protein>
<comment type="caution">
    <text evidence="7">The sequence shown here is derived from an EMBL/GenBank/DDBJ whole genome shotgun (WGS) entry which is preliminary data.</text>
</comment>
<dbReference type="Proteomes" id="UP000663836">
    <property type="component" value="Unassembled WGS sequence"/>
</dbReference>
<dbReference type="GO" id="GO:0016410">
    <property type="term" value="F:N-acyltransferase activity"/>
    <property type="evidence" value="ECO:0007669"/>
    <property type="project" value="TreeGrafter"/>
</dbReference>
<dbReference type="InterPro" id="IPR051496">
    <property type="entry name" value="H-rev107_PLA/AT"/>
</dbReference>
<dbReference type="InterPro" id="IPR036790">
    <property type="entry name" value="Frizzled_dom_sf"/>
</dbReference>
<comment type="similarity">
    <text evidence="1">Belongs to the H-rev107 family.</text>
</comment>
<dbReference type="Proteomes" id="UP000663864">
    <property type="component" value="Unassembled WGS sequence"/>
</dbReference>
<gene>
    <name evidence="8" type="ORF">JBS370_LOCUS3257</name>
    <name evidence="7" type="ORF">ZHD862_LOCUS10105</name>
</gene>
<dbReference type="AlphaFoldDB" id="A0A814DCZ9"/>
<feature type="domain" description="LRAT" evidence="6">
    <location>
        <begin position="335"/>
        <end position="457"/>
    </location>
</feature>
<dbReference type="PANTHER" id="PTHR13943:SF77">
    <property type="entry name" value="LRAT DOMAIN-CONTAINING PROTEIN"/>
    <property type="match status" value="1"/>
</dbReference>
<keyword evidence="5" id="KW-1133">Transmembrane helix</keyword>
<evidence type="ECO:0000313" key="8">
    <source>
        <dbReference type="EMBL" id="CAF3590270.1"/>
    </source>
</evidence>
<keyword evidence="5" id="KW-0472">Membrane</keyword>
<feature type="transmembrane region" description="Helical" evidence="5">
    <location>
        <begin position="460"/>
        <end position="484"/>
    </location>
</feature>
<dbReference type="EMBL" id="CAJNOT010000357">
    <property type="protein sequence ID" value="CAF0952851.1"/>
    <property type="molecule type" value="Genomic_DNA"/>
</dbReference>
<evidence type="ECO:0000313" key="9">
    <source>
        <dbReference type="Proteomes" id="UP000663864"/>
    </source>
</evidence>
<dbReference type="GO" id="GO:0008970">
    <property type="term" value="F:phospholipase A1 activity"/>
    <property type="evidence" value="ECO:0007669"/>
    <property type="project" value="TreeGrafter"/>
</dbReference>
<evidence type="ECO:0000256" key="4">
    <source>
        <dbReference type="ARBA" id="ARBA00023098"/>
    </source>
</evidence>
<keyword evidence="3" id="KW-0378">Hydrolase</keyword>
<dbReference type="Pfam" id="PF04970">
    <property type="entry name" value="LRAT"/>
    <property type="match status" value="1"/>
</dbReference>
<evidence type="ECO:0000259" key="6">
    <source>
        <dbReference type="PROSITE" id="PS51934"/>
    </source>
</evidence>
<accession>A0A814DCZ9</accession>
<dbReference type="InterPro" id="IPR007053">
    <property type="entry name" value="LRAT_dom"/>
</dbReference>
<dbReference type="PANTHER" id="PTHR13943">
    <property type="entry name" value="HRAS-LIKE SUPPRESSOR - RELATED"/>
    <property type="match status" value="1"/>
</dbReference>
<evidence type="ECO:0000313" key="7">
    <source>
        <dbReference type="EMBL" id="CAF0952851.1"/>
    </source>
</evidence>
<evidence type="ECO:0000256" key="5">
    <source>
        <dbReference type="SAM" id="Phobius"/>
    </source>
</evidence>
<keyword evidence="5" id="KW-0812">Transmembrane</keyword>
<evidence type="ECO:0000256" key="1">
    <source>
        <dbReference type="ARBA" id="ARBA00007824"/>
    </source>
</evidence>
<dbReference type="GO" id="GO:0004623">
    <property type="term" value="F:phospholipase A2 activity"/>
    <property type="evidence" value="ECO:0007669"/>
    <property type="project" value="TreeGrafter"/>
</dbReference>
<dbReference type="Gene3D" id="3.90.1720.10">
    <property type="entry name" value="endopeptidase domain like (from Nostoc punctiforme)"/>
    <property type="match status" value="1"/>
</dbReference>
<reference evidence="7" key="1">
    <citation type="submission" date="2021-02" db="EMBL/GenBank/DDBJ databases">
        <authorList>
            <person name="Nowell W R."/>
        </authorList>
    </citation>
    <scope>NUCLEOTIDE SEQUENCE</scope>
</reference>
<proteinExistence type="inferred from homology"/>
<name>A0A814DCZ9_9BILA</name>
<organism evidence="7 9">
    <name type="scientific">Rotaria sordida</name>
    <dbReference type="NCBI Taxonomy" id="392033"/>
    <lineage>
        <taxon>Eukaryota</taxon>
        <taxon>Metazoa</taxon>
        <taxon>Spiralia</taxon>
        <taxon>Gnathifera</taxon>
        <taxon>Rotifera</taxon>
        <taxon>Eurotatoria</taxon>
        <taxon>Bdelloidea</taxon>
        <taxon>Philodinida</taxon>
        <taxon>Philodinidae</taxon>
        <taxon>Rotaria</taxon>
    </lineage>
</organism>
<dbReference type="EMBL" id="CAJOBD010000137">
    <property type="protein sequence ID" value="CAF3590270.1"/>
    <property type="molecule type" value="Genomic_DNA"/>
</dbReference>
<sequence length="504" mass="56851">MSTYAATTITTTTTTTATSIVTSTNQTITKRPLLTPSTTRILLKEDEQQCLPINTLQIDRICSKTCRTRKTPFEKFDNIKQYLTDTHYLPFCFNILNQTIVKENFFNETTENECRQILNQILIDDKEAQKATELFATYMQAIDSASEENRYSIIYADCQKAYRTWACSIKIPYYYQNQRIPPCQTICDEVERVCPTFRPSDREPLFAGQPLFVCNGGIVPKSDYRQPPHCFDTCHLFHGSQKRPFSFSSSISNETSSSSSSFFLPSISKFIEDIVTTPPCFEIKPLPPPSSEQIISPLIFVNESIFDNTKMASIVKIEKSKENEDVLENAQLGDMMEFIRGAYSHWAIYVGNSCVIHRWGDHDGIGKSVGFWGNLLTFSGTQFDKATILQSHVSDVLKLGGKVRINNYLDNKYKPLPVEVILDKARRALNQEGYNLVYSNCEHFVTECRYGQPNSRQVQIAVGASAVTGVVATALAAAGAAFLLRDSSEQENKEKDVKKVQINT</sequence>
<dbReference type="GO" id="GO:0070292">
    <property type="term" value="P:N-acylphosphatidylethanolamine metabolic process"/>
    <property type="evidence" value="ECO:0007669"/>
    <property type="project" value="TreeGrafter"/>
</dbReference>
<dbReference type="Gene3D" id="1.10.2000.10">
    <property type="entry name" value="Frizzled cysteine-rich domain"/>
    <property type="match status" value="1"/>
</dbReference>
<dbReference type="GO" id="GO:0005737">
    <property type="term" value="C:cytoplasm"/>
    <property type="evidence" value="ECO:0007669"/>
    <property type="project" value="TreeGrafter"/>
</dbReference>
<evidence type="ECO:0000256" key="2">
    <source>
        <dbReference type="ARBA" id="ARBA00022679"/>
    </source>
</evidence>
<dbReference type="PROSITE" id="PS51934">
    <property type="entry name" value="LRAT"/>
    <property type="match status" value="1"/>
</dbReference>
<dbReference type="SUPFAM" id="SSF63501">
    <property type="entry name" value="Frizzled cysteine-rich domain"/>
    <property type="match status" value="1"/>
</dbReference>
<evidence type="ECO:0000256" key="3">
    <source>
        <dbReference type="ARBA" id="ARBA00022801"/>
    </source>
</evidence>
<keyword evidence="2" id="KW-0808">Transferase</keyword>